<evidence type="ECO:0000256" key="9">
    <source>
        <dbReference type="SAM" id="MobiDB-lite"/>
    </source>
</evidence>
<dbReference type="InterPro" id="IPR008271">
    <property type="entry name" value="Ser/Thr_kinase_AS"/>
</dbReference>
<proteinExistence type="inferred from homology"/>
<name>A0AAD1U727_EUPCR</name>
<feature type="domain" description="Protein kinase" evidence="10">
    <location>
        <begin position="100"/>
        <end position="368"/>
    </location>
</feature>
<accession>A0AAD1U727</accession>
<protein>
    <submittedName>
        <fullName evidence="12">Uncharacterized protein</fullName>
    </submittedName>
</protein>
<evidence type="ECO:0000256" key="7">
    <source>
        <dbReference type="PROSITE-ProRule" id="PRU10141"/>
    </source>
</evidence>
<reference evidence="12" key="1">
    <citation type="submission" date="2023-07" db="EMBL/GenBank/DDBJ databases">
        <authorList>
            <consortium name="AG Swart"/>
            <person name="Singh M."/>
            <person name="Singh A."/>
            <person name="Seah K."/>
            <person name="Emmerich C."/>
        </authorList>
    </citation>
    <scope>NUCLEOTIDE SEQUENCE</scope>
    <source>
        <strain evidence="12">DP1</strain>
    </source>
</reference>
<dbReference type="PROSITE" id="PS50011">
    <property type="entry name" value="PROTEIN_KINASE_DOM"/>
    <property type="match status" value="1"/>
</dbReference>
<feature type="domain" description="AGC-kinase C-terminal" evidence="11">
    <location>
        <begin position="369"/>
        <end position="441"/>
    </location>
</feature>
<keyword evidence="2" id="KW-0597">Phosphoprotein</keyword>
<dbReference type="PANTHER" id="PTHR24351">
    <property type="entry name" value="RIBOSOMAL PROTEIN S6 KINASE"/>
    <property type="match status" value="1"/>
</dbReference>
<evidence type="ECO:0000313" key="12">
    <source>
        <dbReference type="EMBL" id="CAI2363261.1"/>
    </source>
</evidence>
<dbReference type="Gene3D" id="3.30.200.20">
    <property type="entry name" value="Phosphorylase Kinase, domain 1"/>
    <property type="match status" value="1"/>
</dbReference>
<dbReference type="PROSITE" id="PS00108">
    <property type="entry name" value="PROTEIN_KINASE_ST"/>
    <property type="match status" value="1"/>
</dbReference>
<dbReference type="SUPFAM" id="SSF56112">
    <property type="entry name" value="Protein kinase-like (PK-like)"/>
    <property type="match status" value="1"/>
</dbReference>
<organism evidence="12 13">
    <name type="scientific">Euplotes crassus</name>
    <dbReference type="NCBI Taxonomy" id="5936"/>
    <lineage>
        <taxon>Eukaryota</taxon>
        <taxon>Sar</taxon>
        <taxon>Alveolata</taxon>
        <taxon>Ciliophora</taxon>
        <taxon>Intramacronucleata</taxon>
        <taxon>Spirotrichea</taxon>
        <taxon>Hypotrichia</taxon>
        <taxon>Euplotida</taxon>
        <taxon>Euplotidae</taxon>
        <taxon>Moneuplotes</taxon>
    </lineage>
</organism>
<dbReference type="InterPro" id="IPR045270">
    <property type="entry name" value="STKc_AGC"/>
</dbReference>
<dbReference type="Proteomes" id="UP001295684">
    <property type="component" value="Unassembled WGS sequence"/>
</dbReference>
<comment type="caution">
    <text evidence="12">The sequence shown here is derived from an EMBL/GenBank/DDBJ whole genome shotgun (WGS) entry which is preliminary data.</text>
</comment>
<dbReference type="InterPro" id="IPR000961">
    <property type="entry name" value="AGC-kinase_C"/>
</dbReference>
<gene>
    <name evidence="12" type="ORF">ECRASSUSDP1_LOCUS4591</name>
</gene>
<feature type="compositionally biased region" description="Polar residues" evidence="9">
    <location>
        <begin position="59"/>
        <end position="79"/>
    </location>
</feature>
<dbReference type="GO" id="GO:0005524">
    <property type="term" value="F:ATP binding"/>
    <property type="evidence" value="ECO:0007669"/>
    <property type="project" value="UniProtKB-UniRule"/>
</dbReference>
<evidence type="ECO:0000256" key="1">
    <source>
        <dbReference type="ARBA" id="ARBA00022527"/>
    </source>
</evidence>
<dbReference type="InterPro" id="IPR017441">
    <property type="entry name" value="Protein_kinase_ATP_BS"/>
</dbReference>
<dbReference type="FunFam" id="3.30.200.20:FF:000537">
    <property type="entry name" value="Non-specific serine/threonine protein kinase"/>
    <property type="match status" value="1"/>
</dbReference>
<dbReference type="SMART" id="SM00133">
    <property type="entry name" value="S_TK_X"/>
    <property type="match status" value="1"/>
</dbReference>
<sequence length="471" mass="53814">MGSLCDNCFKPEKFQTNLPKNTKNYPRLSGVSSSDTEGSLQLYAERQKLLEEDEEIPSSAPNCSNKTDRTVSQTNSGMTVSQTTLCSSTEKKTKVSIDDFEMLKVIGRGSFGKVLLVRHKETMRLYAMKSLRKENFKEEKDKTNCIIERVILEQLNSNFVVKLHYAFQSLDKAYFVIDYMQGGDLFFHLQKNKRFSVKRVKFYIAECVLALQDLHKKGIIYRDLKLENIMLDCQGHIKLTDFGLCCLSKSKPSVAHDLDEEGSRVMAYSFVGTQEYLSPEVVKGIGYNQSTDWWSLGAIMFEMLSGESPFADKSTSKTLKNICYADVCYKEIYSKKAQKLISRLLERNPKKRLGANQGAIEIMQDPFFKEINWNELKDKNVKPPFAPKNRSECCVKYFSQEFIEEDAEDSFVESSLTVLQKSANHIDRFTYGFNDGFVDPCKSTSYSVIEKSADKSKTFEGIPEMDPDLEQ</sequence>
<dbReference type="AlphaFoldDB" id="A0AAD1U727"/>
<keyword evidence="5" id="KW-0418">Kinase</keyword>
<evidence type="ECO:0000256" key="4">
    <source>
        <dbReference type="ARBA" id="ARBA00022741"/>
    </source>
</evidence>
<dbReference type="GO" id="GO:0004674">
    <property type="term" value="F:protein serine/threonine kinase activity"/>
    <property type="evidence" value="ECO:0007669"/>
    <property type="project" value="UniProtKB-KW"/>
</dbReference>
<evidence type="ECO:0000259" key="10">
    <source>
        <dbReference type="PROSITE" id="PS50011"/>
    </source>
</evidence>
<evidence type="ECO:0000256" key="2">
    <source>
        <dbReference type="ARBA" id="ARBA00022553"/>
    </source>
</evidence>
<evidence type="ECO:0000259" key="11">
    <source>
        <dbReference type="PROSITE" id="PS51285"/>
    </source>
</evidence>
<comment type="similarity">
    <text evidence="8">Belongs to the protein kinase superfamily.</text>
</comment>
<dbReference type="FunFam" id="1.10.510.10:FF:000008">
    <property type="entry name" value="Non-specific serine/threonine protein kinase"/>
    <property type="match status" value="1"/>
</dbReference>
<dbReference type="PROSITE" id="PS00107">
    <property type="entry name" value="PROTEIN_KINASE_ATP"/>
    <property type="match status" value="1"/>
</dbReference>
<dbReference type="SMART" id="SM00220">
    <property type="entry name" value="S_TKc"/>
    <property type="match status" value="1"/>
</dbReference>
<dbReference type="CDD" id="cd05123">
    <property type="entry name" value="STKc_AGC"/>
    <property type="match status" value="1"/>
</dbReference>
<keyword evidence="4 7" id="KW-0547">Nucleotide-binding</keyword>
<evidence type="ECO:0000256" key="3">
    <source>
        <dbReference type="ARBA" id="ARBA00022679"/>
    </source>
</evidence>
<dbReference type="PROSITE" id="PS51285">
    <property type="entry name" value="AGC_KINASE_CTER"/>
    <property type="match status" value="1"/>
</dbReference>
<keyword evidence="13" id="KW-1185">Reference proteome</keyword>
<keyword evidence="3" id="KW-0808">Transferase</keyword>
<dbReference type="InterPro" id="IPR011009">
    <property type="entry name" value="Kinase-like_dom_sf"/>
</dbReference>
<dbReference type="Pfam" id="PF00069">
    <property type="entry name" value="Pkinase"/>
    <property type="match status" value="1"/>
</dbReference>
<feature type="binding site" evidence="7">
    <location>
        <position position="129"/>
    </location>
    <ligand>
        <name>ATP</name>
        <dbReference type="ChEBI" id="CHEBI:30616"/>
    </ligand>
</feature>
<keyword evidence="6 7" id="KW-0067">ATP-binding</keyword>
<dbReference type="Gene3D" id="1.10.510.10">
    <property type="entry name" value="Transferase(Phosphotransferase) domain 1"/>
    <property type="match status" value="1"/>
</dbReference>
<evidence type="ECO:0000256" key="8">
    <source>
        <dbReference type="RuleBase" id="RU000304"/>
    </source>
</evidence>
<keyword evidence="1 8" id="KW-0723">Serine/threonine-protein kinase</keyword>
<evidence type="ECO:0000256" key="6">
    <source>
        <dbReference type="ARBA" id="ARBA00022840"/>
    </source>
</evidence>
<dbReference type="InterPro" id="IPR000719">
    <property type="entry name" value="Prot_kinase_dom"/>
</dbReference>
<feature type="region of interest" description="Disordered" evidence="9">
    <location>
        <begin position="52"/>
        <end position="79"/>
    </location>
</feature>
<dbReference type="EMBL" id="CAMPGE010004414">
    <property type="protein sequence ID" value="CAI2363261.1"/>
    <property type="molecule type" value="Genomic_DNA"/>
</dbReference>
<evidence type="ECO:0000256" key="5">
    <source>
        <dbReference type="ARBA" id="ARBA00022777"/>
    </source>
</evidence>
<evidence type="ECO:0000313" key="13">
    <source>
        <dbReference type="Proteomes" id="UP001295684"/>
    </source>
</evidence>